<dbReference type="AlphaFoldDB" id="A0A847S560"/>
<accession>A0A847S560</accession>
<proteinExistence type="inferred from homology"/>
<dbReference type="SUPFAM" id="SSF53850">
    <property type="entry name" value="Periplasmic binding protein-like II"/>
    <property type="match status" value="1"/>
</dbReference>
<dbReference type="Proteomes" id="UP000587991">
    <property type="component" value="Unassembled WGS sequence"/>
</dbReference>
<keyword evidence="2" id="KW-0732">Signal</keyword>
<organism evidence="4 5">
    <name type="scientific">Leeia aquatica</name>
    <dbReference type="NCBI Taxonomy" id="2725557"/>
    <lineage>
        <taxon>Bacteria</taxon>
        <taxon>Pseudomonadati</taxon>
        <taxon>Pseudomonadota</taxon>
        <taxon>Betaproteobacteria</taxon>
        <taxon>Neisseriales</taxon>
        <taxon>Leeiaceae</taxon>
        <taxon>Leeia</taxon>
    </lineage>
</organism>
<sequence length="489" mass="55601">MARYQSTVTNDASSEALYDRLLDFERGTTRVIPSLAERYQVSRDGLSYTFYLRQGVRFHRTEYFTPTRTLNADDVLFTFQRMLDRNHPWYASAPSGYPFASSLGLAGLIKSIDKQGPYVVRFTLQRTESPFIANLAMGFASILSKEYADQLLRTGRLEDLNTHPIGSGPFLFKRYDKDATIRYQAHADYWRGAPRIENLYFSITPDHAVRVQRLLANECQIAIQPKPESLPQLRSHPEIQVNSIPALWTMYVAPNTSRRWLSDKRFRQALWMAMDKAAYIKAVLSGNATPAWNPIPPGMWSYSTTTSDYPYDLVKARKLVKASGYDGTELVMLARTGGLIDAKKAAELLQADWAKIGVKLKVVQMEWGEVLRRTARGEHDLALFGWVSDNGDPDNFLTPNLSCAAVASGGNRSRWCNPDFDMLLSRARASSDIRERARLYEAAQQLFHEEAPWIPTVYPMQPIAMRKSVRGFVQSPFGSHNFYKVYLTD</sequence>
<protein>
    <submittedName>
        <fullName evidence="4">ABC transporter substrate-binding protein</fullName>
    </submittedName>
</protein>
<dbReference type="Gene3D" id="3.10.105.10">
    <property type="entry name" value="Dipeptide-binding Protein, Domain 3"/>
    <property type="match status" value="1"/>
</dbReference>
<name>A0A847S560_9NEIS</name>
<evidence type="ECO:0000256" key="2">
    <source>
        <dbReference type="ARBA" id="ARBA00022729"/>
    </source>
</evidence>
<dbReference type="CDD" id="cd08493">
    <property type="entry name" value="PBP2_DppA_like"/>
    <property type="match status" value="1"/>
</dbReference>
<dbReference type="GO" id="GO:0042938">
    <property type="term" value="P:dipeptide transport"/>
    <property type="evidence" value="ECO:0007669"/>
    <property type="project" value="TreeGrafter"/>
</dbReference>
<dbReference type="Gene3D" id="3.40.190.10">
    <property type="entry name" value="Periplasmic binding protein-like II"/>
    <property type="match status" value="1"/>
</dbReference>
<dbReference type="PANTHER" id="PTHR30290">
    <property type="entry name" value="PERIPLASMIC BINDING COMPONENT OF ABC TRANSPORTER"/>
    <property type="match status" value="1"/>
</dbReference>
<evidence type="ECO:0000259" key="3">
    <source>
        <dbReference type="Pfam" id="PF00496"/>
    </source>
</evidence>
<dbReference type="Gene3D" id="3.90.76.10">
    <property type="entry name" value="Dipeptide-binding Protein, Domain 1"/>
    <property type="match status" value="1"/>
</dbReference>
<comment type="caution">
    <text evidence="4">The sequence shown here is derived from an EMBL/GenBank/DDBJ whole genome shotgun (WGS) entry which is preliminary data.</text>
</comment>
<comment type="similarity">
    <text evidence="1">Belongs to the bacterial solute-binding protein 5 family.</text>
</comment>
<dbReference type="GO" id="GO:1904680">
    <property type="term" value="F:peptide transmembrane transporter activity"/>
    <property type="evidence" value="ECO:0007669"/>
    <property type="project" value="TreeGrafter"/>
</dbReference>
<evidence type="ECO:0000313" key="4">
    <source>
        <dbReference type="EMBL" id="NLR76891.1"/>
    </source>
</evidence>
<dbReference type="RefSeq" id="WP_168878561.1">
    <property type="nucleotide sequence ID" value="NZ_JABAIM010000005.1"/>
</dbReference>
<dbReference type="InterPro" id="IPR039424">
    <property type="entry name" value="SBP_5"/>
</dbReference>
<dbReference type="GO" id="GO:0030288">
    <property type="term" value="C:outer membrane-bounded periplasmic space"/>
    <property type="evidence" value="ECO:0007669"/>
    <property type="project" value="TreeGrafter"/>
</dbReference>
<evidence type="ECO:0000256" key="1">
    <source>
        <dbReference type="ARBA" id="ARBA00005695"/>
    </source>
</evidence>
<keyword evidence="5" id="KW-1185">Reference proteome</keyword>
<dbReference type="EMBL" id="JABAIM010000005">
    <property type="protein sequence ID" value="NLR76891.1"/>
    <property type="molecule type" value="Genomic_DNA"/>
</dbReference>
<dbReference type="Pfam" id="PF00496">
    <property type="entry name" value="SBP_bac_5"/>
    <property type="match status" value="1"/>
</dbReference>
<dbReference type="GO" id="GO:0043190">
    <property type="term" value="C:ATP-binding cassette (ABC) transporter complex"/>
    <property type="evidence" value="ECO:0007669"/>
    <property type="project" value="InterPro"/>
</dbReference>
<dbReference type="PANTHER" id="PTHR30290:SF38">
    <property type="entry name" value="D,D-DIPEPTIDE-BINDING PERIPLASMIC PROTEIN DDPA-RELATED"/>
    <property type="match status" value="1"/>
</dbReference>
<feature type="domain" description="Solute-binding protein family 5" evidence="3">
    <location>
        <begin position="31"/>
        <end position="405"/>
    </location>
</feature>
<reference evidence="4 5" key="1">
    <citation type="submission" date="2020-04" db="EMBL/GenBank/DDBJ databases">
        <title>Draft genome of Leeia sp. IMCC25680.</title>
        <authorList>
            <person name="Song J."/>
            <person name="Cho J.-C."/>
        </authorList>
    </citation>
    <scope>NUCLEOTIDE SEQUENCE [LARGE SCALE GENOMIC DNA]</scope>
    <source>
        <strain evidence="4 5">IMCC25680</strain>
    </source>
</reference>
<evidence type="ECO:0000313" key="5">
    <source>
        <dbReference type="Proteomes" id="UP000587991"/>
    </source>
</evidence>
<dbReference type="PIRSF" id="PIRSF002741">
    <property type="entry name" value="MppA"/>
    <property type="match status" value="1"/>
</dbReference>
<gene>
    <name evidence="4" type="ORF">HF682_17110</name>
</gene>
<dbReference type="InterPro" id="IPR030678">
    <property type="entry name" value="Peptide/Ni-bd"/>
</dbReference>
<dbReference type="InterPro" id="IPR000914">
    <property type="entry name" value="SBP_5_dom"/>
</dbReference>